<comment type="caution">
    <text evidence="10">The sequence shown here is derived from an EMBL/GenBank/DDBJ whole genome shotgun (WGS) entry which is preliminary data.</text>
</comment>
<dbReference type="PIRSF" id="PIRSF001332">
    <property type="entry name" value="Acetolac_decarb"/>
    <property type="match status" value="1"/>
</dbReference>
<dbReference type="AlphaFoldDB" id="A0A0P9HCK7"/>
<dbReference type="Gene3D" id="3.30.1330.80">
    <property type="entry name" value="Hypothetical protein, similar to alpha- acetolactate decarboxylase, domain 2"/>
    <property type="match status" value="2"/>
</dbReference>
<keyword evidence="11" id="KW-1185">Reference proteome</keyword>
<dbReference type="CDD" id="cd17299">
    <property type="entry name" value="acetolactate_decarboxylase"/>
    <property type="match status" value="1"/>
</dbReference>
<dbReference type="InterPro" id="IPR005128">
    <property type="entry name" value="Acetolactate_a_deCO2ase"/>
</dbReference>
<dbReference type="EC" id="4.1.1.5" evidence="4 9"/>
<comment type="pathway">
    <text evidence="2 9">Polyol metabolism; (R,R)-butane-2,3-diol biosynthesis; (R,R)-butane-2,3-diol from pyruvate: step 2/3.</text>
</comment>
<organism evidence="10 11">
    <name type="scientific">Kouleothrix aurantiaca</name>
    <dbReference type="NCBI Taxonomy" id="186479"/>
    <lineage>
        <taxon>Bacteria</taxon>
        <taxon>Bacillati</taxon>
        <taxon>Chloroflexota</taxon>
        <taxon>Chloroflexia</taxon>
        <taxon>Chloroflexales</taxon>
        <taxon>Roseiflexineae</taxon>
        <taxon>Roseiflexaceae</taxon>
        <taxon>Kouleothrix</taxon>
    </lineage>
</organism>
<proteinExistence type="inferred from homology"/>
<evidence type="ECO:0000256" key="9">
    <source>
        <dbReference type="PIRNR" id="PIRNR001332"/>
    </source>
</evidence>
<dbReference type="GO" id="GO:0045151">
    <property type="term" value="P:acetoin biosynthetic process"/>
    <property type="evidence" value="ECO:0007669"/>
    <property type="project" value="UniProtKB-UniRule"/>
</dbReference>
<evidence type="ECO:0000256" key="1">
    <source>
        <dbReference type="ARBA" id="ARBA00001784"/>
    </source>
</evidence>
<evidence type="ECO:0000256" key="6">
    <source>
        <dbReference type="ARBA" id="ARBA00022793"/>
    </source>
</evidence>
<dbReference type="PANTHER" id="PTHR35524">
    <property type="entry name" value="ALPHA-ACETOLACTATE DECARBOXYLASE"/>
    <property type="match status" value="1"/>
</dbReference>
<evidence type="ECO:0000256" key="8">
    <source>
        <dbReference type="ARBA" id="ARBA00023239"/>
    </source>
</evidence>
<dbReference type="GO" id="GO:0047605">
    <property type="term" value="F:acetolactate decarboxylase activity"/>
    <property type="evidence" value="ECO:0007669"/>
    <property type="project" value="UniProtKB-UniRule"/>
</dbReference>
<protein>
    <recommendedName>
        <fullName evidence="5 9">Alpha-acetolactate decarboxylase</fullName>
        <ecNumber evidence="4 9">4.1.1.5</ecNumber>
    </recommendedName>
</protein>
<name>A0A0P9HCK7_9CHLR</name>
<evidence type="ECO:0000256" key="5">
    <source>
        <dbReference type="ARBA" id="ARBA00020164"/>
    </source>
</evidence>
<accession>A0A0P9HCK7</accession>
<evidence type="ECO:0000256" key="4">
    <source>
        <dbReference type="ARBA" id="ARBA00013204"/>
    </source>
</evidence>
<comment type="similarity">
    <text evidence="3 9">Belongs to the alpha-acetolactate decarboxylase family.</text>
</comment>
<keyword evidence="7 9" id="KW-0005">Acetoin biosynthesis</keyword>
<reference evidence="10 11" key="1">
    <citation type="submission" date="2015-09" db="EMBL/GenBank/DDBJ databases">
        <title>Draft genome sequence of Kouleothrix aurantiaca JCM 19913.</title>
        <authorList>
            <person name="Hemp J."/>
        </authorList>
    </citation>
    <scope>NUCLEOTIDE SEQUENCE [LARGE SCALE GENOMIC DNA]</scope>
    <source>
        <strain evidence="10 11">COM-B</strain>
    </source>
</reference>
<comment type="catalytic activity">
    <reaction evidence="1 9">
        <text>(2S)-2-acetolactate + H(+) = (R)-acetoin + CO2</text>
        <dbReference type="Rhea" id="RHEA:21580"/>
        <dbReference type="ChEBI" id="CHEBI:15378"/>
        <dbReference type="ChEBI" id="CHEBI:15686"/>
        <dbReference type="ChEBI" id="CHEBI:16526"/>
        <dbReference type="ChEBI" id="CHEBI:58476"/>
        <dbReference type="EC" id="4.1.1.5"/>
    </reaction>
</comment>
<keyword evidence="6 9" id="KW-0210">Decarboxylase</keyword>
<sequence>MPSLAGTSAAAPDPEMLTQVSTYPALQRGQFNGDVTYAQLAQDGDFGLGTFSGLDGEMVALDGVFYQISADGTVRVADAAMTTPFADVHFFHSNQQLRISEPLQNLDQLKAFLAKQLPSPNRPYAFRISGTFPTLKYRSVPKQAEPYPALTDAVAKQVVFEAQNIDAVLVGYMLPEYLGGIGRPGFHFHMISADKSRGGHVLDVSASAATVDIDFLESVKLLIPQNATFQGSNFSQPK</sequence>
<dbReference type="Proteomes" id="UP000050509">
    <property type="component" value="Unassembled WGS sequence"/>
</dbReference>
<evidence type="ECO:0000256" key="7">
    <source>
        <dbReference type="ARBA" id="ARBA00023061"/>
    </source>
</evidence>
<evidence type="ECO:0000256" key="3">
    <source>
        <dbReference type="ARBA" id="ARBA00007106"/>
    </source>
</evidence>
<evidence type="ECO:0000313" key="10">
    <source>
        <dbReference type="EMBL" id="KPV52236.1"/>
    </source>
</evidence>
<dbReference type="SUPFAM" id="SSF117856">
    <property type="entry name" value="AF0104/ALDC/Ptd012-like"/>
    <property type="match status" value="1"/>
</dbReference>
<evidence type="ECO:0000313" key="11">
    <source>
        <dbReference type="Proteomes" id="UP000050509"/>
    </source>
</evidence>
<dbReference type="EMBL" id="LJCR01000613">
    <property type="protein sequence ID" value="KPV52236.1"/>
    <property type="molecule type" value="Genomic_DNA"/>
</dbReference>
<gene>
    <name evidence="10" type="ORF">SE17_16710</name>
</gene>
<dbReference type="NCBIfam" id="TIGR01252">
    <property type="entry name" value="acetolac_decarb"/>
    <property type="match status" value="1"/>
</dbReference>
<dbReference type="Pfam" id="PF03306">
    <property type="entry name" value="AAL_decarboxy"/>
    <property type="match status" value="1"/>
</dbReference>
<keyword evidence="8 9" id="KW-0456">Lyase</keyword>
<dbReference type="UniPathway" id="UPA00626">
    <property type="reaction ID" value="UER00678"/>
</dbReference>
<evidence type="ECO:0000256" key="2">
    <source>
        <dbReference type="ARBA" id="ARBA00005170"/>
    </source>
</evidence>
<dbReference type="PANTHER" id="PTHR35524:SF1">
    <property type="entry name" value="ALPHA-ACETOLACTATE DECARBOXYLASE"/>
    <property type="match status" value="1"/>
</dbReference>